<keyword evidence="1" id="KW-0812">Transmembrane</keyword>
<feature type="transmembrane region" description="Helical" evidence="1">
    <location>
        <begin position="318"/>
        <end position="343"/>
    </location>
</feature>
<feature type="transmembrane region" description="Helical" evidence="1">
    <location>
        <begin position="118"/>
        <end position="135"/>
    </location>
</feature>
<dbReference type="Proteomes" id="UP000316778">
    <property type="component" value="Unassembled WGS sequence"/>
</dbReference>
<feature type="transmembrane region" description="Helical" evidence="1">
    <location>
        <begin position="141"/>
        <end position="158"/>
    </location>
</feature>
<dbReference type="Pfam" id="PF13231">
    <property type="entry name" value="PMT_2"/>
    <property type="match status" value="1"/>
</dbReference>
<dbReference type="RefSeq" id="WP_145715814.1">
    <property type="nucleotide sequence ID" value="NZ_BAAAFY010000005.1"/>
</dbReference>
<feature type="transmembrane region" description="Helical" evidence="1">
    <location>
        <begin position="165"/>
        <end position="183"/>
    </location>
</feature>
<keyword evidence="1" id="KW-1133">Transmembrane helix</keyword>
<evidence type="ECO:0000313" key="4">
    <source>
        <dbReference type="Proteomes" id="UP000316778"/>
    </source>
</evidence>
<gene>
    <name evidence="3" type="ORF">LX66_3451</name>
</gene>
<keyword evidence="1" id="KW-0472">Membrane</keyword>
<feature type="transmembrane region" description="Helical" evidence="1">
    <location>
        <begin position="279"/>
        <end position="298"/>
    </location>
</feature>
<feature type="transmembrane region" description="Helical" evidence="1">
    <location>
        <begin position="211"/>
        <end position="231"/>
    </location>
</feature>
<dbReference type="OrthoDB" id="644076at2"/>
<evidence type="ECO:0000313" key="3">
    <source>
        <dbReference type="EMBL" id="TWI86199.1"/>
    </source>
</evidence>
<dbReference type="EMBL" id="VLLG01000004">
    <property type="protein sequence ID" value="TWI86199.1"/>
    <property type="molecule type" value="Genomic_DNA"/>
</dbReference>
<dbReference type="InterPro" id="IPR038731">
    <property type="entry name" value="RgtA/B/C-like"/>
</dbReference>
<feature type="transmembrane region" description="Helical" evidence="1">
    <location>
        <begin position="350"/>
        <end position="370"/>
    </location>
</feature>
<feature type="transmembrane region" description="Helical" evidence="1">
    <location>
        <begin position="189"/>
        <end position="204"/>
    </location>
</feature>
<feature type="domain" description="Glycosyltransferase RgtA/B/C/D-like" evidence="2">
    <location>
        <begin position="77"/>
        <end position="229"/>
    </location>
</feature>
<dbReference type="AlphaFoldDB" id="A0A562SXW0"/>
<feature type="transmembrane region" description="Helical" evidence="1">
    <location>
        <begin position="86"/>
        <end position="106"/>
    </location>
</feature>
<dbReference type="GO" id="GO:0016757">
    <property type="term" value="F:glycosyltransferase activity"/>
    <property type="evidence" value="ECO:0007669"/>
    <property type="project" value="UniProtKB-KW"/>
</dbReference>
<proteinExistence type="predicted"/>
<evidence type="ECO:0000259" key="2">
    <source>
        <dbReference type="Pfam" id="PF13231"/>
    </source>
</evidence>
<keyword evidence="3" id="KW-0808">Transferase</keyword>
<organism evidence="3 4">
    <name type="scientific">Chitinophaga japonensis</name>
    <name type="common">Flexibacter japonensis</name>
    <dbReference type="NCBI Taxonomy" id="104662"/>
    <lineage>
        <taxon>Bacteria</taxon>
        <taxon>Pseudomonadati</taxon>
        <taxon>Bacteroidota</taxon>
        <taxon>Chitinophagia</taxon>
        <taxon>Chitinophagales</taxon>
        <taxon>Chitinophagaceae</taxon>
        <taxon>Chitinophaga</taxon>
    </lineage>
</organism>
<feature type="transmembrane region" description="Helical" evidence="1">
    <location>
        <begin position="399"/>
        <end position="419"/>
    </location>
</feature>
<comment type="caution">
    <text evidence="3">The sequence shown here is derived from an EMBL/GenBank/DDBJ whole genome shotgun (WGS) entry which is preliminary data.</text>
</comment>
<feature type="transmembrane region" description="Helical" evidence="1">
    <location>
        <begin position="251"/>
        <end position="272"/>
    </location>
</feature>
<feature type="transmembrane region" description="Helical" evidence="1">
    <location>
        <begin position="12"/>
        <end position="30"/>
    </location>
</feature>
<protein>
    <submittedName>
        <fullName evidence="3">Dolichyl-phosphate-mannose-protein mannosyltransferase</fullName>
    </submittedName>
</protein>
<keyword evidence="4" id="KW-1185">Reference proteome</keyword>
<accession>A0A562SXW0</accession>
<keyword evidence="3" id="KW-0328">Glycosyltransferase</keyword>
<sequence>MKKYPSPANLLLYLGSGGYLFLLIITWLHQQPPLYDEPLFIPNVYLFEQYGLSREFLVNIDQQAPGPLYQFIHYPLRHITHLETPGIRLVNTVLLGLMILLLTAIITHINNTGKKQSFVLALNMMAIPMVWNVSGMALTEVPPMFFATLSVLFLLYALQKQEHSLVQSILLTLLAGAAAGLAILGRSPFLVLVPAAGALLLYHFRHPRRWMIVVIYAAVALAMCLPVFYIWKGLTPPQQAFTGAGGLSFEHGMLAFAYGALITLLIAPRWFYFNKKIPVYLLAAYVLFLVLNITLVRFEFGPLSVTMEKILPAPLMRLYPFVISPALAVIAVYFIICSLLRAWERRTEPFYLYLFGCAMLMLATSLKVTHLFSSRYVAQAAPFFVLLLLPFDRFSYGKCVRLVIGMVIGLLSLETYFLFQ</sequence>
<evidence type="ECO:0000256" key="1">
    <source>
        <dbReference type="SAM" id="Phobius"/>
    </source>
</evidence>
<reference evidence="3 4" key="1">
    <citation type="journal article" date="2013" name="Stand. Genomic Sci.">
        <title>Genomic Encyclopedia of Type Strains, Phase I: The one thousand microbial genomes (KMG-I) project.</title>
        <authorList>
            <person name="Kyrpides N.C."/>
            <person name="Woyke T."/>
            <person name="Eisen J.A."/>
            <person name="Garrity G."/>
            <person name="Lilburn T.G."/>
            <person name="Beck B.J."/>
            <person name="Whitman W.B."/>
            <person name="Hugenholtz P."/>
            <person name="Klenk H.P."/>
        </authorList>
    </citation>
    <scope>NUCLEOTIDE SEQUENCE [LARGE SCALE GENOMIC DNA]</scope>
    <source>
        <strain evidence="3 4">DSM 13484</strain>
    </source>
</reference>
<name>A0A562SXW0_CHIJA</name>